<dbReference type="InterPro" id="IPR001245">
    <property type="entry name" value="Ser-Thr/Tyr_kinase_cat_dom"/>
</dbReference>
<keyword evidence="7" id="KW-0067">ATP-binding</keyword>
<dbReference type="Pfam" id="PF07714">
    <property type="entry name" value="PK_Tyr_Ser-Thr"/>
    <property type="match status" value="1"/>
</dbReference>
<keyword evidence="5" id="KW-0812">Transmembrane</keyword>
<dbReference type="PANTHER" id="PTHR47982">
    <property type="entry name" value="PROLINE-RICH RECEPTOR-LIKE PROTEIN KINASE PERK4"/>
    <property type="match status" value="1"/>
</dbReference>
<evidence type="ECO:0000256" key="10">
    <source>
        <dbReference type="ARBA" id="ARBA00047899"/>
    </source>
</evidence>
<dbReference type="InterPro" id="IPR011009">
    <property type="entry name" value="Kinase-like_dom_sf"/>
</dbReference>
<evidence type="ECO:0000256" key="2">
    <source>
        <dbReference type="ARBA" id="ARBA00012513"/>
    </source>
</evidence>
<dbReference type="PANTHER" id="PTHR47982:SF44">
    <property type="entry name" value="PROLINE-RICH RECEPTOR-LIKE PROTEIN KINASE PERK13-RELATED"/>
    <property type="match status" value="1"/>
</dbReference>
<dbReference type="EC" id="2.7.11.1" evidence="2"/>
<dbReference type="SUPFAM" id="SSF56112">
    <property type="entry name" value="Protein kinase-like (PK-like)"/>
    <property type="match status" value="1"/>
</dbReference>
<organism evidence="13 14">
    <name type="scientific">Papaver somniferum</name>
    <name type="common">Opium poppy</name>
    <dbReference type="NCBI Taxonomy" id="3469"/>
    <lineage>
        <taxon>Eukaryota</taxon>
        <taxon>Viridiplantae</taxon>
        <taxon>Streptophyta</taxon>
        <taxon>Embryophyta</taxon>
        <taxon>Tracheophyta</taxon>
        <taxon>Spermatophyta</taxon>
        <taxon>Magnoliopsida</taxon>
        <taxon>Ranunculales</taxon>
        <taxon>Papaveraceae</taxon>
        <taxon>Papaveroideae</taxon>
        <taxon>Papaver</taxon>
    </lineage>
</organism>
<keyword evidence="3" id="KW-0418">Kinase</keyword>
<sequence>MDGIELLWKRAEDDDADKLLLAASENGCLQTGYMAPEYASSGQLTDRSDVFSFGGVLLELVTGRRPVEASQDESLVEWMNFCLGGCFLLARPLIASATETGVFSELADPRIEKRYVERKMFRIAETTAACVHHSANKRPLMVQVLRALDTDGDMPNINNGEKVGQSTIFEANSDLQKFQMLALGGNGTADYSMYSGSMNYRAEILPLKPPPGWSGESETRAINLHKC</sequence>
<name>A0A4Y7L9B6_PAPSO</name>
<gene>
    <name evidence="13" type="ORF">C5167_044650</name>
</gene>
<proteinExistence type="predicted"/>
<dbReference type="PROSITE" id="PS50011">
    <property type="entry name" value="PROTEIN_KINASE_DOM"/>
    <property type="match status" value="1"/>
</dbReference>
<keyword evidence="6" id="KW-0547">Nucleotide-binding</keyword>
<dbReference type="GO" id="GO:0005524">
    <property type="term" value="F:ATP binding"/>
    <property type="evidence" value="ECO:0007669"/>
    <property type="project" value="UniProtKB-KW"/>
</dbReference>
<evidence type="ECO:0000256" key="11">
    <source>
        <dbReference type="ARBA" id="ARBA00048679"/>
    </source>
</evidence>
<keyword evidence="4" id="KW-0808">Transferase</keyword>
<evidence type="ECO:0000256" key="6">
    <source>
        <dbReference type="ARBA" id="ARBA00022741"/>
    </source>
</evidence>
<reference evidence="13 14" key="1">
    <citation type="journal article" date="2018" name="Science">
        <title>The opium poppy genome and morphinan production.</title>
        <authorList>
            <person name="Guo L."/>
            <person name="Winzer T."/>
            <person name="Yang X."/>
            <person name="Li Y."/>
            <person name="Ning Z."/>
            <person name="He Z."/>
            <person name="Teodor R."/>
            <person name="Lu Y."/>
            <person name="Bowser T.A."/>
            <person name="Graham I.A."/>
            <person name="Ye K."/>
        </authorList>
    </citation>
    <scope>NUCLEOTIDE SEQUENCE [LARGE SCALE GENOMIC DNA]</scope>
    <source>
        <strain evidence="14">cv. HN1</strain>
        <tissue evidence="13">Leaves</tissue>
    </source>
</reference>
<dbReference type="EMBL" id="CM010724">
    <property type="protein sequence ID" value="RZC82073.1"/>
    <property type="molecule type" value="Genomic_DNA"/>
</dbReference>
<evidence type="ECO:0000256" key="7">
    <source>
        <dbReference type="ARBA" id="ARBA00022840"/>
    </source>
</evidence>
<dbReference type="InterPro" id="IPR000719">
    <property type="entry name" value="Prot_kinase_dom"/>
</dbReference>
<dbReference type="GO" id="GO:0004674">
    <property type="term" value="F:protein serine/threonine kinase activity"/>
    <property type="evidence" value="ECO:0007669"/>
    <property type="project" value="UniProtKB-KW"/>
</dbReference>
<accession>A0A4Y7L9B6</accession>
<dbReference type="Gene3D" id="1.10.510.10">
    <property type="entry name" value="Transferase(Phosphotransferase) domain 1"/>
    <property type="match status" value="1"/>
</dbReference>
<protein>
    <recommendedName>
        <fullName evidence="2">non-specific serine/threonine protein kinase</fullName>
        <ecNumber evidence="2">2.7.11.1</ecNumber>
    </recommendedName>
</protein>
<comment type="catalytic activity">
    <reaction evidence="10">
        <text>L-threonyl-[protein] + ATP = O-phospho-L-threonyl-[protein] + ADP + H(+)</text>
        <dbReference type="Rhea" id="RHEA:46608"/>
        <dbReference type="Rhea" id="RHEA-COMP:11060"/>
        <dbReference type="Rhea" id="RHEA-COMP:11605"/>
        <dbReference type="ChEBI" id="CHEBI:15378"/>
        <dbReference type="ChEBI" id="CHEBI:30013"/>
        <dbReference type="ChEBI" id="CHEBI:30616"/>
        <dbReference type="ChEBI" id="CHEBI:61977"/>
        <dbReference type="ChEBI" id="CHEBI:456216"/>
        <dbReference type="EC" id="2.7.11.1"/>
    </reaction>
</comment>
<keyword evidence="3" id="KW-0723">Serine/threonine-protein kinase</keyword>
<feature type="domain" description="Protein kinase" evidence="12">
    <location>
        <begin position="1"/>
        <end position="157"/>
    </location>
</feature>
<keyword evidence="9" id="KW-0472">Membrane</keyword>
<dbReference type="Proteomes" id="UP000316621">
    <property type="component" value="Chromosome 10"/>
</dbReference>
<comment type="subcellular location">
    <subcellularLocation>
        <location evidence="1">Cell membrane</location>
        <topology evidence="1">Single-pass membrane protein</topology>
    </subcellularLocation>
</comment>
<dbReference type="Gramene" id="RZC82073">
    <property type="protein sequence ID" value="RZC82073"/>
    <property type="gene ID" value="C5167_044650"/>
</dbReference>
<evidence type="ECO:0000256" key="3">
    <source>
        <dbReference type="ARBA" id="ARBA00022527"/>
    </source>
</evidence>
<dbReference type="GO" id="GO:0005886">
    <property type="term" value="C:plasma membrane"/>
    <property type="evidence" value="ECO:0007669"/>
    <property type="project" value="UniProtKB-SubCell"/>
</dbReference>
<evidence type="ECO:0000313" key="14">
    <source>
        <dbReference type="Proteomes" id="UP000316621"/>
    </source>
</evidence>
<evidence type="ECO:0000256" key="5">
    <source>
        <dbReference type="ARBA" id="ARBA00022692"/>
    </source>
</evidence>
<comment type="catalytic activity">
    <reaction evidence="11">
        <text>L-seryl-[protein] + ATP = O-phospho-L-seryl-[protein] + ADP + H(+)</text>
        <dbReference type="Rhea" id="RHEA:17989"/>
        <dbReference type="Rhea" id="RHEA-COMP:9863"/>
        <dbReference type="Rhea" id="RHEA-COMP:11604"/>
        <dbReference type="ChEBI" id="CHEBI:15378"/>
        <dbReference type="ChEBI" id="CHEBI:29999"/>
        <dbReference type="ChEBI" id="CHEBI:30616"/>
        <dbReference type="ChEBI" id="CHEBI:83421"/>
        <dbReference type="ChEBI" id="CHEBI:456216"/>
        <dbReference type="EC" id="2.7.11.1"/>
    </reaction>
</comment>
<keyword evidence="14" id="KW-1185">Reference proteome</keyword>
<evidence type="ECO:0000256" key="9">
    <source>
        <dbReference type="ARBA" id="ARBA00023136"/>
    </source>
</evidence>
<dbReference type="InterPro" id="IPR047117">
    <property type="entry name" value="PERK1-13-like"/>
</dbReference>
<evidence type="ECO:0000256" key="8">
    <source>
        <dbReference type="ARBA" id="ARBA00022989"/>
    </source>
</evidence>
<evidence type="ECO:0000256" key="4">
    <source>
        <dbReference type="ARBA" id="ARBA00022679"/>
    </source>
</evidence>
<evidence type="ECO:0000256" key="1">
    <source>
        <dbReference type="ARBA" id="ARBA00004162"/>
    </source>
</evidence>
<keyword evidence="8" id="KW-1133">Transmembrane helix</keyword>
<dbReference type="AlphaFoldDB" id="A0A4Y7L9B6"/>
<evidence type="ECO:0000313" key="13">
    <source>
        <dbReference type="EMBL" id="RZC82073.1"/>
    </source>
</evidence>
<evidence type="ECO:0000259" key="12">
    <source>
        <dbReference type="PROSITE" id="PS50011"/>
    </source>
</evidence>